<dbReference type="InterPro" id="IPR003141">
    <property type="entry name" value="Pol/His_phosphatase_N"/>
</dbReference>
<feature type="domain" description="Polymerase/histidinol phosphatase N-terminal" evidence="10">
    <location>
        <begin position="338"/>
        <end position="417"/>
    </location>
</feature>
<dbReference type="PIRSF" id="PIRSF005047">
    <property type="entry name" value="UCP005047_YshC"/>
    <property type="match status" value="1"/>
</dbReference>
<dbReference type="NCBIfam" id="NF006375">
    <property type="entry name" value="PRK08609.1"/>
    <property type="match status" value="1"/>
</dbReference>
<dbReference type="InterPro" id="IPR003583">
    <property type="entry name" value="Hlx-hairpin-Hlx_DNA-bd_motif"/>
</dbReference>
<evidence type="ECO:0000256" key="4">
    <source>
        <dbReference type="ARBA" id="ARBA00022679"/>
    </source>
</evidence>
<keyword evidence="12" id="KW-0378">Hydrolase</keyword>
<dbReference type="InterPro" id="IPR002054">
    <property type="entry name" value="DNA-dir_DNA_pol_X"/>
</dbReference>
<evidence type="ECO:0000313" key="12">
    <source>
        <dbReference type="EMBL" id="PFS07969.1"/>
    </source>
</evidence>
<evidence type="ECO:0000256" key="7">
    <source>
        <dbReference type="ARBA" id="ARBA00022932"/>
    </source>
</evidence>
<comment type="caution">
    <text evidence="12">The sequence shown here is derived from an EMBL/GenBank/DDBJ whole genome shotgun (WGS) entry which is preliminary data.</text>
</comment>
<feature type="domain" description="Helix-hairpin-helix DNA-binding motif class 1" evidence="9">
    <location>
        <begin position="125"/>
        <end position="144"/>
    </location>
</feature>
<keyword evidence="6" id="KW-0235">DNA replication</keyword>
<dbReference type="GO" id="GO:0042578">
    <property type="term" value="F:phosphoric ester hydrolase activity"/>
    <property type="evidence" value="ECO:0007669"/>
    <property type="project" value="TreeGrafter"/>
</dbReference>
<dbReference type="AlphaFoldDB" id="A0AA44QEP9"/>
<dbReference type="GO" id="GO:0003887">
    <property type="term" value="F:DNA-directed DNA polymerase activity"/>
    <property type="evidence" value="ECO:0007669"/>
    <property type="project" value="UniProtKB-KW"/>
</dbReference>
<accession>A0AA44QEP9</accession>
<dbReference type="InterPro" id="IPR004013">
    <property type="entry name" value="PHP_dom"/>
</dbReference>
<protein>
    <recommendedName>
        <fullName evidence="2">DNA-directed DNA polymerase</fullName>
        <ecNumber evidence="2">2.7.7.7</ecNumber>
    </recommendedName>
</protein>
<dbReference type="Gene3D" id="1.10.150.110">
    <property type="entry name" value="DNA polymerase beta, N-terminal domain-like"/>
    <property type="match status" value="1"/>
</dbReference>
<comment type="cofactor">
    <cofactor evidence="1">
        <name>Mg(2+)</name>
        <dbReference type="ChEBI" id="CHEBI:18420"/>
    </cofactor>
</comment>
<dbReference type="SUPFAM" id="SSF81301">
    <property type="entry name" value="Nucleotidyltransferase"/>
    <property type="match status" value="1"/>
</dbReference>
<dbReference type="InterPro" id="IPR022311">
    <property type="entry name" value="PolX-like"/>
</dbReference>
<keyword evidence="12" id="KW-0540">Nuclease</keyword>
<evidence type="ECO:0000256" key="5">
    <source>
        <dbReference type="ARBA" id="ARBA00022695"/>
    </source>
</evidence>
<dbReference type="InterPro" id="IPR027421">
    <property type="entry name" value="DNA_pol_lamdba_lyase_dom_sf"/>
</dbReference>
<dbReference type="EMBL" id="NVBO01000007">
    <property type="protein sequence ID" value="PFS07969.1"/>
    <property type="molecule type" value="Genomic_DNA"/>
</dbReference>
<dbReference type="SMART" id="SM00483">
    <property type="entry name" value="POLXc"/>
    <property type="match status" value="1"/>
</dbReference>
<comment type="catalytic activity">
    <reaction evidence="8">
        <text>DNA(n) + a 2'-deoxyribonucleoside 5'-triphosphate = DNA(n+1) + diphosphate</text>
        <dbReference type="Rhea" id="RHEA:22508"/>
        <dbReference type="Rhea" id="RHEA-COMP:17339"/>
        <dbReference type="Rhea" id="RHEA-COMP:17340"/>
        <dbReference type="ChEBI" id="CHEBI:33019"/>
        <dbReference type="ChEBI" id="CHEBI:61560"/>
        <dbReference type="ChEBI" id="CHEBI:173112"/>
        <dbReference type="EC" id="2.7.7.7"/>
    </reaction>
</comment>
<feature type="domain" description="Helix-hairpin-helix DNA-binding motif class 1" evidence="9">
    <location>
        <begin position="50"/>
        <end position="69"/>
    </location>
</feature>
<evidence type="ECO:0000259" key="10">
    <source>
        <dbReference type="SMART" id="SM00481"/>
    </source>
</evidence>
<dbReference type="SMART" id="SM00481">
    <property type="entry name" value="POLIIIAc"/>
    <property type="match status" value="1"/>
</dbReference>
<dbReference type="RefSeq" id="WP_098523341.1">
    <property type="nucleotide sequence ID" value="NZ_NUYJ01000079.1"/>
</dbReference>
<dbReference type="InterPro" id="IPR010996">
    <property type="entry name" value="HHH_MUS81"/>
</dbReference>
<dbReference type="Pfam" id="PF14716">
    <property type="entry name" value="HHH_8"/>
    <property type="match status" value="1"/>
</dbReference>
<dbReference type="Pfam" id="PF02811">
    <property type="entry name" value="PHP"/>
    <property type="match status" value="1"/>
</dbReference>
<keyword evidence="4" id="KW-0808">Transferase</keyword>
<evidence type="ECO:0000259" key="9">
    <source>
        <dbReference type="SMART" id="SM00278"/>
    </source>
</evidence>
<dbReference type="GO" id="GO:0004527">
    <property type="term" value="F:exonuclease activity"/>
    <property type="evidence" value="ECO:0007669"/>
    <property type="project" value="UniProtKB-KW"/>
</dbReference>
<keyword evidence="5" id="KW-0548">Nucleotidyltransferase</keyword>
<organism evidence="12 13">
    <name type="scientific">Bacillus cereus</name>
    <dbReference type="NCBI Taxonomy" id="1396"/>
    <lineage>
        <taxon>Bacteria</taxon>
        <taxon>Bacillati</taxon>
        <taxon>Bacillota</taxon>
        <taxon>Bacilli</taxon>
        <taxon>Bacillales</taxon>
        <taxon>Bacillaceae</taxon>
        <taxon>Bacillus</taxon>
        <taxon>Bacillus cereus group</taxon>
    </lineage>
</organism>
<dbReference type="Proteomes" id="UP000226357">
    <property type="component" value="Unassembled WGS sequence"/>
</dbReference>
<dbReference type="CDD" id="cd00141">
    <property type="entry name" value="NT_POLXc"/>
    <property type="match status" value="1"/>
</dbReference>
<evidence type="ECO:0000256" key="2">
    <source>
        <dbReference type="ARBA" id="ARBA00012417"/>
    </source>
</evidence>
<dbReference type="InterPro" id="IPR029398">
    <property type="entry name" value="PolB_thumb"/>
</dbReference>
<keyword evidence="12" id="KW-0269">Exonuclease</keyword>
<evidence type="ECO:0000256" key="6">
    <source>
        <dbReference type="ARBA" id="ARBA00022705"/>
    </source>
</evidence>
<evidence type="ECO:0000259" key="11">
    <source>
        <dbReference type="SMART" id="SM00483"/>
    </source>
</evidence>
<evidence type="ECO:0000256" key="1">
    <source>
        <dbReference type="ARBA" id="ARBA00001946"/>
    </source>
</evidence>
<dbReference type="GO" id="GO:0003677">
    <property type="term" value="F:DNA binding"/>
    <property type="evidence" value="ECO:0007669"/>
    <property type="project" value="InterPro"/>
</dbReference>
<evidence type="ECO:0000256" key="3">
    <source>
        <dbReference type="ARBA" id="ARBA00022634"/>
    </source>
</evidence>
<keyword evidence="7" id="KW-0239">DNA-directed DNA polymerase</keyword>
<dbReference type="SUPFAM" id="SSF47802">
    <property type="entry name" value="DNA polymerase beta, N-terminal domain-like"/>
    <property type="match status" value="1"/>
</dbReference>
<dbReference type="InterPro" id="IPR050243">
    <property type="entry name" value="PHP_phosphatase"/>
</dbReference>
<dbReference type="Pfam" id="PF14520">
    <property type="entry name" value="HHH_5"/>
    <property type="match status" value="1"/>
</dbReference>
<keyword evidence="3" id="KW-0237">DNA synthesis</keyword>
<reference evidence="12 13" key="1">
    <citation type="submission" date="2017-09" db="EMBL/GenBank/DDBJ databases">
        <title>Large-scale bioinformatics analysis of Bacillus genomes uncovers conserved roles of natural products in bacterial physiology.</title>
        <authorList>
            <consortium name="Agbiome Team Llc"/>
            <person name="Bleich R.M."/>
            <person name="Grubbs K.J."/>
            <person name="Santa Maria K.C."/>
            <person name="Allen S.E."/>
            <person name="Farag S."/>
            <person name="Shank E.A."/>
            <person name="Bowers A."/>
        </authorList>
    </citation>
    <scope>NUCLEOTIDE SEQUENCE [LARGE SCALE GENOMIC DNA]</scope>
    <source>
        <strain evidence="12 13">AFS067272</strain>
    </source>
</reference>
<dbReference type="Gene3D" id="3.20.20.140">
    <property type="entry name" value="Metal-dependent hydrolases"/>
    <property type="match status" value="1"/>
</dbReference>
<dbReference type="PANTHER" id="PTHR36928:SF1">
    <property type="entry name" value="PHOSPHATASE YCDX-RELATED"/>
    <property type="match status" value="1"/>
</dbReference>
<dbReference type="InterPro" id="IPR016195">
    <property type="entry name" value="Pol/histidinol_Pase-like"/>
</dbReference>
<sequence>MKVNKKQVIKLLETIGLFMELKGANPFKISAFRKAAAALESDDRSLSEIEDFTKIPGIGKGTAAVIQEYIKAGTSEVLEELEKEVPSTLLPLLKLPGLGGKKVAKLYKELGVIDMETLQKACEENKVQALAGFGKKTEEKILEAIAQVGSRPERLPIAMVLPIAGEIEEKLSNIQGIVRFSRAGSLRRVRETVKDLDFIIATENPAAVREHLLQFDNMIEVIASGDTKVSVRLQYEYDISIDFRLVKPEEFITTLHHFTGSKDHNVRMRQIAKDKGEKISEYGVENLETGEVKTFETEEAFFAHFGLPFIPPEVREDGKEIELIQEYPNLIQFSDIQGDLHMHTTWSDGAFSIEEMVQACRARGYKFMAITDHSQYLKVANGLTKERLREQGKEIERINEKYPDITILRGIEMDILPDATLDFDDEVLTELDYVIGAIHSSFSQDRETIMKRLRTAIENKHVTMIAHPTGRLLGRREGYDVDTDLLIELAKETDTVLELNANPNRLDLSAKLLKQAQDAGVKVAINTDAHTLEMLEDMGTGVAAARKGWIQKDTVINTWDIERLLDFIKRNK</sequence>
<dbReference type="EC" id="2.7.7.7" evidence="2"/>
<dbReference type="Pfam" id="PF14791">
    <property type="entry name" value="DNA_pol_B_thumb"/>
    <property type="match status" value="1"/>
</dbReference>
<dbReference type="Gene3D" id="3.30.210.10">
    <property type="entry name" value="DNA polymerase, thumb domain"/>
    <property type="match status" value="1"/>
</dbReference>
<dbReference type="PANTHER" id="PTHR36928">
    <property type="entry name" value="PHOSPHATASE YCDX-RELATED"/>
    <property type="match status" value="1"/>
</dbReference>
<dbReference type="GO" id="GO:0006281">
    <property type="term" value="P:DNA repair"/>
    <property type="evidence" value="ECO:0007669"/>
    <property type="project" value="InterPro"/>
</dbReference>
<dbReference type="Gene3D" id="3.30.460.10">
    <property type="entry name" value="Beta Polymerase, domain 2"/>
    <property type="match status" value="1"/>
</dbReference>
<dbReference type="SMART" id="SM00278">
    <property type="entry name" value="HhH1"/>
    <property type="match status" value="3"/>
</dbReference>
<dbReference type="FunFam" id="3.20.20.140:FF:000047">
    <property type="entry name" value="PHP domain-containing protein"/>
    <property type="match status" value="1"/>
</dbReference>
<feature type="domain" description="Helix-hairpin-helix DNA-binding motif class 1" evidence="9">
    <location>
        <begin position="90"/>
        <end position="109"/>
    </location>
</feature>
<dbReference type="GO" id="GO:0005829">
    <property type="term" value="C:cytosol"/>
    <property type="evidence" value="ECO:0007669"/>
    <property type="project" value="TreeGrafter"/>
</dbReference>
<dbReference type="SUPFAM" id="SSF89550">
    <property type="entry name" value="PHP domain-like"/>
    <property type="match status" value="1"/>
</dbReference>
<dbReference type="Gene3D" id="1.10.150.20">
    <property type="entry name" value="5' to 3' exonuclease, C-terminal subdomain"/>
    <property type="match status" value="1"/>
</dbReference>
<proteinExistence type="predicted"/>
<dbReference type="CDD" id="cd07436">
    <property type="entry name" value="PHP_PolX"/>
    <property type="match status" value="1"/>
</dbReference>
<evidence type="ECO:0000256" key="8">
    <source>
        <dbReference type="ARBA" id="ARBA00049244"/>
    </source>
</evidence>
<dbReference type="InterPro" id="IPR037160">
    <property type="entry name" value="DNA_Pol_thumb_sf"/>
</dbReference>
<feature type="domain" description="DNA-directed DNA polymerase X" evidence="11">
    <location>
        <begin position="2"/>
        <end position="316"/>
    </location>
</feature>
<name>A0AA44QEP9_BACCE</name>
<evidence type="ECO:0000313" key="13">
    <source>
        <dbReference type="Proteomes" id="UP000226357"/>
    </source>
</evidence>
<dbReference type="InterPro" id="IPR043519">
    <property type="entry name" value="NT_sf"/>
</dbReference>
<gene>
    <name evidence="12" type="ORF">COK38_00835</name>
</gene>
<dbReference type="GO" id="GO:0008270">
    <property type="term" value="F:zinc ion binding"/>
    <property type="evidence" value="ECO:0007669"/>
    <property type="project" value="TreeGrafter"/>
</dbReference>
<dbReference type="InterPro" id="IPR047967">
    <property type="entry name" value="PolX_PHP"/>
</dbReference>